<dbReference type="VEuPathDB" id="FungiDB:HGUI_00184"/>
<accession>A0A1L0AV67</accession>
<feature type="compositionally biased region" description="Basic residues" evidence="7">
    <location>
        <begin position="83"/>
        <end position="93"/>
    </location>
</feature>
<feature type="transmembrane region" description="Helical" evidence="8">
    <location>
        <begin position="478"/>
        <end position="501"/>
    </location>
</feature>
<evidence type="ECO:0000313" key="10">
    <source>
        <dbReference type="Proteomes" id="UP000183365"/>
    </source>
</evidence>
<evidence type="ECO:0000256" key="4">
    <source>
        <dbReference type="ARBA" id="ARBA00022692"/>
    </source>
</evidence>
<feature type="compositionally biased region" description="Polar residues" evidence="7">
    <location>
        <begin position="723"/>
        <end position="735"/>
    </location>
</feature>
<keyword evidence="4 8" id="KW-0812">Transmembrane</keyword>
<feature type="compositionally biased region" description="Low complexity" evidence="7">
    <location>
        <begin position="60"/>
        <end position="70"/>
    </location>
</feature>
<dbReference type="GO" id="GO:0005886">
    <property type="term" value="C:plasma membrane"/>
    <property type="evidence" value="ECO:0007669"/>
    <property type="project" value="TreeGrafter"/>
</dbReference>
<reference evidence="10" key="1">
    <citation type="submission" date="2016-11" db="EMBL/GenBank/DDBJ databases">
        <authorList>
            <person name="Guldener U."/>
        </authorList>
    </citation>
    <scope>NUCLEOTIDE SEQUENCE [LARGE SCALE GENOMIC DNA]</scope>
</reference>
<dbReference type="AlphaFoldDB" id="A0A1L0AV67"/>
<protein>
    <recommendedName>
        <fullName evidence="11">Glycerol uptake/efflux facilitator protein</fullName>
    </recommendedName>
</protein>
<evidence type="ECO:0000256" key="1">
    <source>
        <dbReference type="ARBA" id="ARBA00004141"/>
    </source>
</evidence>
<organism evidence="9 10">
    <name type="scientific">Hanseniaspora guilliermondii</name>
    <dbReference type="NCBI Taxonomy" id="56406"/>
    <lineage>
        <taxon>Eukaryota</taxon>
        <taxon>Fungi</taxon>
        <taxon>Dikarya</taxon>
        <taxon>Ascomycota</taxon>
        <taxon>Saccharomycotina</taxon>
        <taxon>Saccharomycetes</taxon>
        <taxon>Saccharomycodales</taxon>
        <taxon>Saccharomycodaceae</taxon>
        <taxon>Hanseniaspora</taxon>
    </lineage>
</organism>
<feature type="transmembrane region" description="Helical" evidence="8">
    <location>
        <begin position="395"/>
        <end position="418"/>
    </location>
</feature>
<dbReference type="EMBL" id="FQNF01000002">
    <property type="protein sequence ID" value="SGZ37984.1"/>
    <property type="molecule type" value="Genomic_DNA"/>
</dbReference>
<dbReference type="Proteomes" id="UP000183365">
    <property type="component" value="Unassembled WGS sequence"/>
</dbReference>
<keyword evidence="10" id="KW-1185">Reference proteome</keyword>
<keyword evidence="3" id="KW-0813">Transport</keyword>
<feature type="compositionally biased region" description="Low complexity" evidence="7">
    <location>
        <begin position="169"/>
        <end position="179"/>
    </location>
</feature>
<dbReference type="InterPro" id="IPR023271">
    <property type="entry name" value="Aquaporin-like"/>
</dbReference>
<dbReference type="PANTHER" id="PTHR43829:SF9">
    <property type="entry name" value="AQUAPORIN-9"/>
    <property type="match status" value="1"/>
</dbReference>
<evidence type="ECO:0000256" key="8">
    <source>
        <dbReference type="SAM" id="Phobius"/>
    </source>
</evidence>
<dbReference type="CDD" id="cd00333">
    <property type="entry name" value="MIP"/>
    <property type="match status" value="1"/>
</dbReference>
<feature type="transmembrane region" description="Helical" evidence="8">
    <location>
        <begin position="449"/>
        <end position="466"/>
    </location>
</feature>
<feature type="transmembrane region" description="Helical" evidence="8">
    <location>
        <begin position="531"/>
        <end position="554"/>
    </location>
</feature>
<feature type="compositionally biased region" description="Basic and acidic residues" evidence="7">
    <location>
        <begin position="625"/>
        <end position="636"/>
    </location>
</feature>
<dbReference type="GO" id="GO:0015250">
    <property type="term" value="F:water channel activity"/>
    <property type="evidence" value="ECO:0007669"/>
    <property type="project" value="TreeGrafter"/>
</dbReference>
<dbReference type="SUPFAM" id="SSF81338">
    <property type="entry name" value="Aquaporin-like"/>
    <property type="match status" value="1"/>
</dbReference>
<feature type="compositionally biased region" description="Polar residues" evidence="7">
    <location>
        <begin position="39"/>
        <end position="53"/>
    </location>
</feature>
<feature type="compositionally biased region" description="Polar residues" evidence="7">
    <location>
        <begin position="189"/>
        <end position="208"/>
    </location>
</feature>
<feature type="compositionally biased region" description="Polar residues" evidence="7">
    <location>
        <begin position="71"/>
        <end position="80"/>
    </location>
</feature>
<dbReference type="InterPro" id="IPR000425">
    <property type="entry name" value="MIP"/>
</dbReference>
<dbReference type="GO" id="GO:0015254">
    <property type="term" value="F:glycerol channel activity"/>
    <property type="evidence" value="ECO:0007669"/>
    <property type="project" value="TreeGrafter"/>
</dbReference>
<dbReference type="PANTHER" id="PTHR43829">
    <property type="entry name" value="AQUAPORIN OR AQUAGLYCEROPORIN RELATED"/>
    <property type="match status" value="1"/>
</dbReference>
<feature type="compositionally biased region" description="Acidic residues" evidence="7">
    <location>
        <begin position="212"/>
        <end position="224"/>
    </location>
</feature>
<feature type="region of interest" description="Disordered" evidence="7">
    <location>
        <begin position="38"/>
        <end position="97"/>
    </location>
</feature>
<gene>
    <name evidence="9" type="ORF">HGUI_00184</name>
</gene>
<name>A0A1L0AV67_9ASCO</name>
<evidence type="ECO:0000313" key="9">
    <source>
        <dbReference type="EMBL" id="SGZ37984.1"/>
    </source>
</evidence>
<evidence type="ECO:0000256" key="5">
    <source>
        <dbReference type="ARBA" id="ARBA00022989"/>
    </source>
</evidence>
<comment type="subcellular location">
    <subcellularLocation>
        <location evidence="1">Membrane</location>
        <topology evidence="1">Multi-pass membrane protein</topology>
    </subcellularLocation>
</comment>
<dbReference type="InterPro" id="IPR050363">
    <property type="entry name" value="MIP/Aquaporin"/>
</dbReference>
<dbReference type="Pfam" id="PF00230">
    <property type="entry name" value="MIP"/>
    <property type="match status" value="1"/>
</dbReference>
<evidence type="ECO:0000256" key="3">
    <source>
        <dbReference type="ARBA" id="ARBA00022448"/>
    </source>
</evidence>
<evidence type="ECO:0000256" key="7">
    <source>
        <dbReference type="SAM" id="MobiDB-lite"/>
    </source>
</evidence>
<comment type="similarity">
    <text evidence="2">Belongs to the MIP/aquaporin (TC 1.A.8) family.</text>
</comment>
<evidence type="ECO:0000256" key="6">
    <source>
        <dbReference type="ARBA" id="ARBA00023136"/>
    </source>
</evidence>
<feature type="region of interest" description="Disordered" evidence="7">
    <location>
        <begin position="602"/>
        <end position="663"/>
    </location>
</feature>
<evidence type="ECO:0000256" key="2">
    <source>
        <dbReference type="ARBA" id="ARBA00006175"/>
    </source>
</evidence>
<evidence type="ECO:0008006" key="11">
    <source>
        <dbReference type="Google" id="ProtNLM"/>
    </source>
</evidence>
<keyword evidence="5 8" id="KW-1133">Transmembrane helix</keyword>
<dbReference type="Gene3D" id="1.20.1080.10">
    <property type="entry name" value="Glycerol uptake facilitator protein"/>
    <property type="match status" value="1"/>
</dbReference>
<sequence length="833" mass="95165">MSFDTNDLNNSDNDIDLNSHEEHNFEAIGDMEQGIYDATNKSRSPSINTTNTSNKHRKSMFSMRSGRSSSIADSNANTVNHQRQQHKPRKKRRDSSFNYASYFPQAITDDDEHQSLSTKKYSLDNSENNRGIFDIETSRSSHINPQRRNTIANRQYQFEVIPSELPQMSSHSSISSSSSGYKPQRRKNTMVSRGAKNSNKQSMSSGNGLESYDYDDDNTMHDDDTEYTESKYYIPEQQVLLRPKQIHQNPLTPHVLPQGFTPINEWSRYKSKYLKECLSEFLGTFILISLGDACSISTMLNEQNRINEYEKSINSLIANNVDENTIHTIGTMLKSMSNITQNYSISNQLGWAGAVIAGFWSAGGSSLSGAHLSWCVTLINFIYRGSPKFKLFFPYLISQLIGAYVAGLVLFGVFHPVILDVFPDWRHNRDFVGMFTTLPLEYLTTGRQFISEFIGSFYLIIGIFAMTDPYNNTSPEVFPVMLFIFIFTINCTMALQTGAALNFSRDLGPRLALWTVGVDHHLLFSDNHHYFWVPMVAPLIGGLLGAFTYDLLIFRGQESWVNKPFYQNMASLKKKKRKIKKFFRRLLFSHTKYRYKKKNRSYQYDSDSDDSTVMADSIDSSSNDDNYRGYADSKLDSEDDNADTYSQIRDDLSDGDPLANEHNFRYSHDRSDAYSGDRVTFADDTTSLNTTPSLSANIETDAESEKNDQNSWDFGNHVLNNIPEENSTQSDEGSISSNHNHHMMYRNNNRSKASIKSKSSKKNATKNINDIKFNYYDNMPSKPKNIFRNYNTPHYGRHSNHMASGSRKKKNISFKPNKRTRTFVPTIEKEDGV</sequence>
<dbReference type="PRINTS" id="PR00783">
    <property type="entry name" value="MINTRINSICP"/>
</dbReference>
<proteinExistence type="inferred from homology"/>
<dbReference type="OrthoDB" id="3222at2759"/>
<keyword evidence="6 8" id="KW-0472">Membrane</keyword>
<feature type="region of interest" description="Disordered" evidence="7">
    <location>
        <begin position="162"/>
        <end position="224"/>
    </location>
</feature>
<feature type="transmembrane region" description="Helical" evidence="8">
    <location>
        <begin position="350"/>
        <end position="383"/>
    </location>
</feature>
<feature type="compositionally biased region" description="Polar residues" evidence="7">
    <location>
        <begin position="683"/>
        <end position="698"/>
    </location>
</feature>
<feature type="region of interest" description="Disordered" evidence="7">
    <location>
        <begin position="683"/>
        <end position="743"/>
    </location>
</feature>